<dbReference type="InterPro" id="IPR010194">
    <property type="entry name" value="Anti-sigma_F"/>
</dbReference>
<evidence type="ECO:0000256" key="3">
    <source>
        <dbReference type="ARBA" id="ARBA00022741"/>
    </source>
</evidence>
<accession>A0ABS9U9Z6</accession>
<dbReference type="EMBL" id="JAKZFC010000001">
    <property type="protein sequence ID" value="MCH7321155.1"/>
    <property type="molecule type" value="Genomic_DNA"/>
</dbReference>
<keyword evidence="6 7" id="KW-0749">Sporulation</keyword>
<dbReference type="PANTHER" id="PTHR35526">
    <property type="entry name" value="ANTI-SIGMA-F FACTOR RSBW-RELATED"/>
    <property type="match status" value="1"/>
</dbReference>
<proteinExistence type="inferred from homology"/>
<sequence>MDNEMTLTFLARSENESLARIAVTSFMAQLDPTVEELSECKTIVSEAVSNAIIHGYANNPNGMITVHATRFGAEISVAIKDEGCGIANIEQAREPLYTTKPELERSGMGFTIMESFADFLQIESTLGEGTIITFTKQISPLQAFVT</sequence>
<evidence type="ECO:0000256" key="2">
    <source>
        <dbReference type="ARBA" id="ARBA00022679"/>
    </source>
</evidence>
<comment type="caution">
    <text evidence="9">The sequence shown here is derived from an EMBL/GenBank/DDBJ whole genome shotgun (WGS) entry which is preliminary data.</text>
</comment>
<reference evidence="9 10" key="1">
    <citation type="submission" date="2022-03" db="EMBL/GenBank/DDBJ databases">
        <authorList>
            <person name="Jo J.-H."/>
            <person name="Im W.-T."/>
        </authorList>
    </citation>
    <scope>NUCLEOTIDE SEQUENCE [LARGE SCALE GENOMIC DNA]</scope>
    <source>
        <strain evidence="9 10">MA9</strain>
    </source>
</reference>
<feature type="domain" description="Histidine kinase/HSP90-like ATPase" evidence="8">
    <location>
        <begin position="35"/>
        <end position="140"/>
    </location>
</feature>
<keyword evidence="2 7" id="KW-0808">Transferase</keyword>
<dbReference type="SMART" id="SM00387">
    <property type="entry name" value="HATPase_c"/>
    <property type="match status" value="1"/>
</dbReference>
<comment type="function">
    <text evidence="7">Binds to sigma F and blocks its ability to form an RNA polymerase holoenzyme (E-sigma F). Phosphorylates SpoIIAA on a serine residue. This phosphorylation may enable SpoIIAA to act as an anti-anti-sigma factor that counteracts SpoIIAB and thus releases sigma F from inhibition.</text>
</comment>
<dbReference type="InterPro" id="IPR036890">
    <property type="entry name" value="HATPase_C_sf"/>
</dbReference>
<comment type="catalytic activity">
    <reaction evidence="7">
        <text>L-threonyl-[protein] + ATP = O-phospho-L-threonyl-[protein] + ADP + H(+)</text>
        <dbReference type="Rhea" id="RHEA:46608"/>
        <dbReference type="Rhea" id="RHEA-COMP:11060"/>
        <dbReference type="Rhea" id="RHEA-COMP:11605"/>
        <dbReference type="ChEBI" id="CHEBI:15378"/>
        <dbReference type="ChEBI" id="CHEBI:30013"/>
        <dbReference type="ChEBI" id="CHEBI:30616"/>
        <dbReference type="ChEBI" id="CHEBI:61977"/>
        <dbReference type="ChEBI" id="CHEBI:456216"/>
        <dbReference type="EC" id="2.7.11.1"/>
    </reaction>
</comment>
<dbReference type="NCBIfam" id="TIGR01925">
    <property type="entry name" value="spIIAB"/>
    <property type="match status" value="1"/>
</dbReference>
<organism evidence="9 10">
    <name type="scientific">Solibacillus palustris</name>
    <dbReference type="NCBI Taxonomy" id="2908203"/>
    <lineage>
        <taxon>Bacteria</taxon>
        <taxon>Bacillati</taxon>
        <taxon>Bacillota</taxon>
        <taxon>Bacilli</taxon>
        <taxon>Bacillales</taxon>
        <taxon>Caryophanaceae</taxon>
        <taxon>Solibacillus</taxon>
    </lineage>
</organism>
<evidence type="ECO:0000259" key="8">
    <source>
        <dbReference type="SMART" id="SM00387"/>
    </source>
</evidence>
<evidence type="ECO:0000313" key="10">
    <source>
        <dbReference type="Proteomes" id="UP001316087"/>
    </source>
</evidence>
<dbReference type="RefSeq" id="WP_241368190.1">
    <property type="nucleotide sequence ID" value="NZ_JAKZFC010000001.1"/>
</dbReference>
<name>A0ABS9U9Z6_9BACL</name>
<dbReference type="Proteomes" id="UP001316087">
    <property type="component" value="Unassembled WGS sequence"/>
</dbReference>
<evidence type="ECO:0000256" key="1">
    <source>
        <dbReference type="ARBA" id="ARBA00022527"/>
    </source>
</evidence>
<keyword evidence="10" id="KW-1185">Reference proteome</keyword>
<dbReference type="Gene3D" id="3.30.565.10">
    <property type="entry name" value="Histidine kinase-like ATPase, C-terminal domain"/>
    <property type="match status" value="1"/>
</dbReference>
<protein>
    <recommendedName>
        <fullName evidence="7">Anti-sigma F factor</fullName>
        <ecNumber evidence="7">2.7.11.1</ecNumber>
    </recommendedName>
    <alternativeName>
        <fullName evidence="7">Stage II sporulation protein AB</fullName>
    </alternativeName>
</protein>
<dbReference type="HAMAP" id="MF_00637">
    <property type="entry name" value="Anti_sigma_F"/>
    <property type="match status" value="1"/>
</dbReference>
<keyword evidence="4 7" id="KW-0418">Kinase</keyword>
<dbReference type="Pfam" id="PF13581">
    <property type="entry name" value="HATPase_c_2"/>
    <property type="match status" value="1"/>
</dbReference>
<comment type="similarity">
    <text evidence="7">Belongs to the anti-sigma-factor family.</text>
</comment>
<dbReference type="EC" id="2.7.11.1" evidence="7"/>
<dbReference type="PANTHER" id="PTHR35526:SF3">
    <property type="entry name" value="ANTI-SIGMA-F FACTOR RSBW"/>
    <property type="match status" value="1"/>
</dbReference>
<evidence type="ECO:0000256" key="7">
    <source>
        <dbReference type="HAMAP-Rule" id="MF_00637"/>
    </source>
</evidence>
<keyword evidence="3 7" id="KW-0547">Nucleotide-binding</keyword>
<keyword evidence="1 7" id="KW-0723">Serine/threonine-protein kinase</keyword>
<evidence type="ECO:0000313" key="9">
    <source>
        <dbReference type="EMBL" id="MCH7321155.1"/>
    </source>
</evidence>
<evidence type="ECO:0000256" key="5">
    <source>
        <dbReference type="ARBA" id="ARBA00022840"/>
    </source>
</evidence>
<comment type="catalytic activity">
    <reaction evidence="7">
        <text>L-seryl-[protein] + ATP = O-phospho-L-seryl-[protein] + ADP + H(+)</text>
        <dbReference type="Rhea" id="RHEA:17989"/>
        <dbReference type="Rhea" id="RHEA-COMP:9863"/>
        <dbReference type="Rhea" id="RHEA-COMP:11604"/>
        <dbReference type="ChEBI" id="CHEBI:15378"/>
        <dbReference type="ChEBI" id="CHEBI:29999"/>
        <dbReference type="ChEBI" id="CHEBI:30616"/>
        <dbReference type="ChEBI" id="CHEBI:83421"/>
        <dbReference type="ChEBI" id="CHEBI:456216"/>
        <dbReference type="EC" id="2.7.11.1"/>
    </reaction>
</comment>
<gene>
    <name evidence="7 9" type="primary">spoIIAB</name>
    <name evidence="9" type="ORF">LZ480_04555</name>
</gene>
<keyword evidence="5 7" id="KW-0067">ATP-binding</keyword>
<dbReference type="SUPFAM" id="SSF55874">
    <property type="entry name" value="ATPase domain of HSP90 chaperone/DNA topoisomerase II/histidine kinase"/>
    <property type="match status" value="1"/>
</dbReference>
<evidence type="ECO:0000256" key="4">
    <source>
        <dbReference type="ARBA" id="ARBA00022777"/>
    </source>
</evidence>
<dbReference type="GO" id="GO:0004674">
    <property type="term" value="F:protein serine/threonine kinase activity"/>
    <property type="evidence" value="ECO:0007669"/>
    <property type="project" value="UniProtKB-EC"/>
</dbReference>
<evidence type="ECO:0000256" key="6">
    <source>
        <dbReference type="ARBA" id="ARBA00022969"/>
    </source>
</evidence>
<dbReference type="InterPro" id="IPR003594">
    <property type="entry name" value="HATPase_dom"/>
</dbReference>
<dbReference type="InterPro" id="IPR050267">
    <property type="entry name" value="Anti-sigma-factor_SerPK"/>
</dbReference>